<keyword evidence="5" id="KW-1185">Reference proteome</keyword>
<evidence type="ECO:0000256" key="2">
    <source>
        <dbReference type="ARBA" id="ARBA00022801"/>
    </source>
</evidence>
<dbReference type="InterPro" id="IPR012337">
    <property type="entry name" value="RNaseH-like_sf"/>
</dbReference>
<dbReference type="GO" id="GO:0005829">
    <property type="term" value="C:cytosol"/>
    <property type="evidence" value="ECO:0007669"/>
    <property type="project" value="TreeGrafter"/>
</dbReference>
<dbReference type="CDD" id="cd06127">
    <property type="entry name" value="DEDDh"/>
    <property type="match status" value="1"/>
</dbReference>
<gene>
    <name evidence="4" type="ORF">KR76_15065</name>
</gene>
<accession>A0A0C5XH59</accession>
<keyword evidence="2" id="KW-0378">Hydrolase</keyword>
<dbReference type="AlphaFoldDB" id="A0A0C5XH59"/>
<protein>
    <submittedName>
        <fullName evidence="4">DNA polymerase III subunit epsilon</fullName>
    </submittedName>
</protein>
<dbReference type="GO" id="GO:0003676">
    <property type="term" value="F:nucleic acid binding"/>
    <property type="evidence" value="ECO:0007669"/>
    <property type="project" value="InterPro"/>
</dbReference>
<keyword evidence="1" id="KW-0540">Nuclease</keyword>
<reference evidence="4 5" key="1">
    <citation type="journal article" date="2015" name="Genome Announc.">
        <title>Complete Genome Sequence of Steroid-Transforming Nocardioides simplex VKM Ac-2033D.</title>
        <authorList>
            <person name="Shtratnikova V.Y."/>
            <person name="Schelkunov M.I."/>
            <person name="Pekov Y.A."/>
            <person name="Fokina V.V."/>
            <person name="Logacheva M.D."/>
            <person name="Sokolov S.L."/>
            <person name="Bragin E.Y."/>
            <person name="Ashapkin V.V."/>
            <person name="Donova M.V."/>
        </authorList>
    </citation>
    <scope>NUCLEOTIDE SEQUENCE [LARGE SCALE GENOMIC DNA]</scope>
    <source>
        <strain evidence="4 5">VKM Ac-2033D</strain>
    </source>
</reference>
<dbReference type="EMBL" id="CP009896">
    <property type="protein sequence ID" value="AJR18461.1"/>
    <property type="molecule type" value="Genomic_DNA"/>
</dbReference>
<proteinExistence type="predicted"/>
<evidence type="ECO:0000256" key="1">
    <source>
        <dbReference type="ARBA" id="ARBA00022722"/>
    </source>
</evidence>
<dbReference type="KEGG" id="psim:KR76_15065"/>
<evidence type="ECO:0000313" key="5">
    <source>
        <dbReference type="Proteomes" id="UP000030300"/>
    </source>
</evidence>
<dbReference type="PANTHER" id="PTHR30231:SF4">
    <property type="entry name" value="PROTEIN NEN2"/>
    <property type="match status" value="1"/>
</dbReference>
<dbReference type="Proteomes" id="UP000030300">
    <property type="component" value="Chromosome"/>
</dbReference>
<name>A0A0C5XH59_NOCSI</name>
<dbReference type="Pfam" id="PF00929">
    <property type="entry name" value="RNase_T"/>
    <property type="match status" value="1"/>
</dbReference>
<dbReference type="InterPro" id="IPR013520">
    <property type="entry name" value="Ribonucl_H"/>
</dbReference>
<organism evidence="4 5">
    <name type="scientific">Nocardioides simplex</name>
    <name type="common">Arthrobacter simplex</name>
    <dbReference type="NCBI Taxonomy" id="2045"/>
    <lineage>
        <taxon>Bacteria</taxon>
        <taxon>Bacillati</taxon>
        <taxon>Actinomycetota</taxon>
        <taxon>Actinomycetes</taxon>
        <taxon>Propionibacteriales</taxon>
        <taxon>Nocardioidaceae</taxon>
        <taxon>Pimelobacter</taxon>
    </lineage>
</organism>
<dbReference type="STRING" id="2045.KR76_15065"/>
<dbReference type="GO" id="GO:0008408">
    <property type="term" value="F:3'-5' exonuclease activity"/>
    <property type="evidence" value="ECO:0007669"/>
    <property type="project" value="TreeGrafter"/>
</dbReference>
<dbReference type="Gene3D" id="3.30.420.10">
    <property type="entry name" value="Ribonuclease H-like superfamily/Ribonuclease H"/>
    <property type="match status" value="1"/>
</dbReference>
<dbReference type="PANTHER" id="PTHR30231">
    <property type="entry name" value="DNA POLYMERASE III SUBUNIT EPSILON"/>
    <property type="match status" value="1"/>
</dbReference>
<dbReference type="SUPFAM" id="SSF53098">
    <property type="entry name" value="Ribonuclease H-like"/>
    <property type="match status" value="1"/>
</dbReference>
<dbReference type="SMART" id="SM00479">
    <property type="entry name" value="EXOIII"/>
    <property type="match status" value="1"/>
</dbReference>
<dbReference type="OrthoDB" id="190275at2"/>
<dbReference type="GeneID" id="96610172"/>
<evidence type="ECO:0000313" key="4">
    <source>
        <dbReference type="EMBL" id="AJR18461.1"/>
    </source>
</evidence>
<dbReference type="InterPro" id="IPR036397">
    <property type="entry name" value="RNaseH_sf"/>
</dbReference>
<dbReference type="HOGENOM" id="CLU_047806_5_0_11"/>
<dbReference type="RefSeq" id="WP_052138707.1">
    <property type="nucleotide sequence ID" value="NZ_BJMC01000009.1"/>
</dbReference>
<keyword evidence="3" id="KW-0269">Exonuclease</keyword>
<dbReference type="NCBIfam" id="NF005927">
    <property type="entry name" value="PRK07942.1"/>
    <property type="match status" value="1"/>
</dbReference>
<evidence type="ECO:0000256" key="3">
    <source>
        <dbReference type="ARBA" id="ARBA00022839"/>
    </source>
</evidence>
<sequence>MSAAAKWAGFPVLAFDTESTGVDPLNERIVQAALVELHPGQRPVTATYLVDPGIDIPVEASEVHGITREHAIANATHTPEQMLFEVSGRIARWLGQGMPVVAFNAAYDMTLLEAENMRRGQPTLLDRLGMGKVTPIVDVFVLDKFADPYRKGGRKLAQVCEHYGVVHAGEHDATADAIAAARIFPRLMAKHIRKFPGMTLPALHAEQVKWRRQQADGLREYFDKKGIEHDGVDPGWPTYLGLQRHYSGQTVPA</sequence>